<reference evidence="2" key="1">
    <citation type="submission" date="2013-10" db="EMBL/GenBank/DDBJ databases">
        <title>Genomic analysis of the causative agents of coccidiosis in chickens.</title>
        <authorList>
            <person name="Reid A.J."/>
            <person name="Blake D."/>
            <person name="Billington K."/>
            <person name="Browne H."/>
            <person name="Dunn M."/>
            <person name="Hung S."/>
            <person name="Kawahara F."/>
            <person name="Miranda-Saavedra D."/>
            <person name="Mourier T."/>
            <person name="Nagra H."/>
            <person name="Otto T.D."/>
            <person name="Rawlings N."/>
            <person name="Sanchez A."/>
            <person name="Sanders M."/>
            <person name="Subramaniam C."/>
            <person name="Tay Y."/>
            <person name="Dear P."/>
            <person name="Doerig C."/>
            <person name="Gruber A."/>
            <person name="Parkinson J."/>
            <person name="Shirley M."/>
            <person name="Wan K.L."/>
            <person name="Berriman M."/>
            <person name="Tomley F."/>
            <person name="Pain A."/>
        </authorList>
    </citation>
    <scope>NUCLEOTIDE SEQUENCE [LARGE SCALE GENOMIC DNA]</scope>
    <source>
        <strain evidence="2">Houghton</strain>
    </source>
</reference>
<evidence type="ECO:0000256" key="1">
    <source>
        <dbReference type="SAM" id="MobiDB-lite"/>
    </source>
</evidence>
<feature type="compositionally biased region" description="Polar residues" evidence="1">
    <location>
        <begin position="515"/>
        <end position="545"/>
    </location>
</feature>
<dbReference type="VEuPathDB" id="ToxoDB:EBH_0076460"/>
<protein>
    <submittedName>
        <fullName evidence="2">Uncharacterized protein</fullName>
    </submittedName>
</protein>
<proteinExistence type="predicted"/>
<dbReference type="Proteomes" id="UP000030750">
    <property type="component" value="Unassembled WGS sequence"/>
</dbReference>
<dbReference type="OrthoDB" id="10568314at2759"/>
<evidence type="ECO:0000313" key="2">
    <source>
        <dbReference type="EMBL" id="CDJ54069.1"/>
    </source>
</evidence>
<gene>
    <name evidence="2" type="ORF">EBH_0076460</name>
</gene>
<evidence type="ECO:0000313" key="3">
    <source>
        <dbReference type="Proteomes" id="UP000030750"/>
    </source>
</evidence>
<dbReference type="EMBL" id="HG713609">
    <property type="protein sequence ID" value="CDJ54069.1"/>
    <property type="molecule type" value="Genomic_DNA"/>
</dbReference>
<keyword evidence="3" id="KW-1185">Reference proteome</keyword>
<reference evidence="2" key="2">
    <citation type="submission" date="2013-10" db="EMBL/GenBank/DDBJ databases">
        <authorList>
            <person name="Aslett M."/>
        </authorList>
    </citation>
    <scope>NUCLEOTIDE SEQUENCE [LARGE SCALE GENOMIC DNA]</scope>
    <source>
        <strain evidence="2">Houghton</strain>
    </source>
</reference>
<organism evidence="2 3">
    <name type="scientific">Eimeria brunetti</name>
    <dbReference type="NCBI Taxonomy" id="51314"/>
    <lineage>
        <taxon>Eukaryota</taxon>
        <taxon>Sar</taxon>
        <taxon>Alveolata</taxon>
        <taxon>Apicomplexa</taxon>
        <taxon>Conoidasida</taxon>
        <taxon>Coccidia</taxon>
        <taxon>Eucoccidiorida</taxon>
        <taxon>Eimeriorina</taxon>
        <taxon>Eimeriidae</taxon>
        <taxon>Eimeria</taxon>
    </lineage>
</organism>
<accession>U6LZR7</accession>
<name>U6LZR7_9EIME</name>
<feature type="region of interest" description="Disordered" evidence="1">
    <location>
        <begin position="497"/>
        <end position="584"/>
    </location>
</feature>
<feature type="region of interest" description="Disordered" evidence="1">
    <location>
        <begin position="165"/>
        <end position="189"/>
    </location>
</feature>
<dbReference type="AlphaFoldDB" id="U6LZR7"/>
<sequence>MARPAHLTVNKLTEVADACQKKECSAPLIAPEEIDPRQTRDRYTLEETETKNGVPLFALKEGLASCSFQNAAVTKPETASSPVPSKWEGSATAQAAGLQLVRICRDVCHEQELPHHVLVNTASNESQKAPCKTHQAHERDLCCMRNLKLPLGKKDRYTMHFPSPYGESDCSSAATKPQEDEISRSGGRTAAKHIEDGAKLHTSTKAVNAELIEDEDPTISAVWALQQAEVEEEKRLLLLEMSQHVIERQAETRRRERNLQSELMAQHSQNEQHNRHEGFDCCSPSLEKRKPGVEAYVVAMNAVNEPLVRKIEHSSGQKPSDSGSCRKVPSHFHVSLPLAKGGSLQNARATQPIQERKHFRWGPASLALNASRTAPKPMQNALAPSRNSLDVATLAEGTTSEEKKVLDNGQHQQLHGDFPVKQQQALIGQLLGHGLLAGQTRAGLLEITKAAVCSPDKSFCYHRDKYNACLQARALQRRAVLQALQQLLLFPSKTSHRNTLKKGYRHEKEERVPTQEGQKGVISQRNYQRQISTGQPRHSASSAVENTVPEGNHSKGPLFCRSSSISRGAARLSSPLSTPGRVEQ</sequence>